<dbReference type="InterPro" id="IPR038301">
    <property type="entry name" value="AraC-like_sf"/>
</dbReference>
<dbReference type="InterPro" id="IPR010848">
    <property type="entry name" value="DUF1465"/>
</dbReference>
<dbReference type="EMBL" id="BSNJ01000009">
    <property type="protein sequence ID" value="GLQ22022.1"/>
    <property type="molecule type" value="Genomic_DNA"/>
</dbReference>
<name>A0ABQ5V4Y6_9PROT</name>
<comment type="caution">
    <text evidence="1">The sequence shown here is derived from an EMBL/GenBank/DDBJ whole genome shotgun (WGS) entry which is preliminary data.</text>
</comment>
<keyword evidence="2" id="KW-1185">Reference proteome</keyword>
<protein>
    <recommendedName>
        <fullName evidence="3">DUF1465 family protein</fullName>
    </recommendedName>
</protein>
<dbReference type="Gene3D" id="1.10.8.930">
    <property type="entry name" value="Protein of unknown function DUF1465"/>
    <property type="match status" value="1"/>
</dbReference>
<dbReference type="Proteomes" id="UP001161390">
    <property type="component" value="Unassembled WGS sequence"/>
</dbReference>
<accession>A0ABQ5V4Y6</accession>
<reference evidence="1" key="2">
    <citation type="submission" date="2023-01" db="EMBL/GenBank/DDBJ databases">
        <title>Draft genome sequence of Algimonas porphyrae strain NBRC 108216.</title>
        <authorList>
            <person name="Sun Q."/>
            <person name="Mori K."/>
        </authorList>
    </citation>
    <scope>NUCLEOTIDE SEQUENCE</scope>
    <source>
        <strain evidence="1">NBRC 108216</strain>
    </source>
</reference>
<sequence>MTATLKTTEIQVSDPMTVQAEDRLLQFTRSELFARTFREGMDMVEETAAYLDGPGREESKRLGRDDALTYASQSMRLTTRLMQVASWLLVQRALKEGDMTLTEARAEKYRLVSEETEEGKPSFSEIARDAYGLPARLLDLSARSKSIYERIMRLDRSLYGTIAAQTGNTVADQINRLEAAFGNTPR</sequence>
<organism evidence="1 2">
    <name type="scientific">Algimonas porphyrae</name>
    <dbReference type="NCBI Taxonomy" id="1128113"/>
    <lineage>
        <taxon>Bacteria</taxon>
        <taxon>Pseudomonadati</taxon>
        <taxon>Pseudomonadota</taxon>
        <taxon>Alphaproteobacteria</taxon>
        <taxon>Maricaulales</taxon>
        <taxon>Robiginitomaculaceae</taxon>
        <taxon>Algimonas</taxon>
    </lineage>
</organism>
<proteinExistence type="predicted"/>
<evidence type="ECO:0008006" key="3">
    <source>
        <dbReference type="Google" id="ProtNLM"/>
    </source>
</evidence>
<dbReference type="Pfam" id="PF07323">
    <property type="entry name" value="DUF1465"/>
    <property type="match status" value="1"/>
</dbReference>
<evidence type="ECO:0000313" key="1">
    <source>
        <dbReference type="EMBL" id="GLQ22022.1"/>
    </source>
</evidence>
<reference evidence="1" key="1">
    <citation type="journal article" date="2014" name="Int. J. Syst. Evol. Microbiol.">
        <title>Complete genome of a new Firmicutes species belonging to the dominant human colonic microbiota ('Ruminococcus bicirculans') reveals two chromosomes and a selective capacity to utilize plant glucans.</title>
        <authorList>
            <consortium name="NISC Comparative Sequencing Program"/>
            <person name="Wegmann U."/>
            <person name="Louis P."/>
            <person name="Goesmann A."/>
            <person name="Henrissat B."/>
            <person name="Duncan S.H."/>
            <person name="Flint H.J."/>
        </authorList>
    </citation>
    <scope>NUCLEOTIDE SEQUENCE</scope>
    <source>
        <strain evidence="1">NBRC 108216</strain>
    </source>
</reference>
<evidence type="ECO:0000313" key="2">
    <source>
        <dbReference type="Proteomes" id="UP001161390"/>
    </source>
</evidence>
<gene>
    <name evidence="1" type="primary">rcdA</name>
    <name evidence="1" type="ORF">GCM10007854_29770</name>
</gene>
<dbReference type="RefSeq" id="WP_284374200.1">
    <property type="nucleotide sequence ID" value="NZ_BSNJ01000009.1"/>
</dbReference>